<proteinExistence type="predicted"/>
<evidence type="ECO:0000259" key="1">
    <source>
        <dbReference type="Pfam" id="PF07045"/>
    </source>
</evidence>
<dbReference type="RefSeq" id="WP_006976649.1">
    <property type="nucleotide sequence ID" value="NZ_ABCS01000144.1"/>
</dbReference>
<protein>
    <recommendedName>
        <fullName evidence="1">DUF1330 domain-containing protein</fullName>
    </recommendedName>
</protein>
<evidence type="ECO:0000313" key="2">
    <source>
        <dbReference type="EMBL" id="EDM74198.1"/>
    </source>
</evidence>
<evidence type="ECO:0000313" key="3">
    <source>
        <dbReference type="Proteomes" id="UP000005801"/>
    </source>
</evidence>
<dbReference type="Pfam" id="PF07045">
    <property type="entry name" value="DUF1330"/>
    <property type="match status" value="1"/>
</dbReference>
<name>A6GIW3_9BACT</name>
<dbReference type="EMBL" id="ABCS01000144">
    <property type="protein sequence ID" value="EDM74198.1"/>
    <property type="molecule type" value="Genomic_DNA"/>
</dbReference>
<sequence>MPSYVLVRTQVHNPEQFEQYRALAGPSVKAHGGRMLLKGAVLEALEGQDDAERVAVIEFDSPKVAREWFHSDGYQAAVRARQGVATMRLSLLA</sequence>
<gene>
    <name evidence="2" type="ORF">PPSIR1_17610</name>
</gene>
<dbReference type="OrthoDB" id="9806380at2"/>
<dbReference type="Proteomes" id="UP000005801">
    <property type="component" value="Unassembled WGS sequence"/>
</dbReference>
<dbReference type="InterPro" id="IPR010753">
    <property type="entry name" value="DUF1330"/>
</dbReference>
<dbReference type="SUPFAM" id="SSF54909">
    <property type="entry name" value="Dimeric alpha+beta barrel"/>
    <property type="match status" value="1"/>
</dbReference>
<feature type="domain" description="DUF1330" evidence="1">
    <location>
        <begin position="3"/>
        <end position="92"/>
    </location>
</feature>
<dbReference type="InterPro" id="IPR011008">
    <property type="entry name" value="Dimeric_a/b-barrel"/>
</dbReference>
<organism evidence="2 3">
    <name type="scientific">Plesiocystis pacifica SIR-1</name>
    <dbReference type="NCBI Taxonomy" id="391625"/>
    <lineage>
        <taxon>Bacteria</taxon>
        <taxon>Pseudomonadati</taxon>
        <taxon>Myxococcota</taxon>
        <taxon>Polyangia</taxon>
        <taxon>Nannocystales</taxon>
        <taxon>Nannocystaceae</taxon>
        <taxon>Plesiocystis</taxon>
    </lineage>
</organism>
<dbReference type="STRING" id="391625.PPSIR1_17610"/>
<dbReference type="AlphaFoldDB" id="A6GIW3"/>
<comment type="caution">
    <text evidence="2">The sequence shown here is derived from an EMBL/GenBank/DDBJ whole genome shotgun (WGS) entry which is preliminary data.</text>
</comment>
<dbReference type="PANTHER" id="PTHR41521:SF4">
    <property type="entry name" value="BLR0684 PROTEIN"/>
    <property type="match status" value="1"/>
</dbReference>
<keyword evidence="3" id="KW-1185">Reference proteome</keyword>
<dbReference type="Gene3D" id="3.30.70.100">
    <property type="match status" value="1"/>
</dbReference>
<accession>A6GIW3</accession>
<dbReference type="PANTHER" id="PTHR41521">
    <property type="match status" value="1"/>
</dbReference>
<reference evidence="2 3" key="1">
    <citation type="submission" date="2007-06" db="EMBL/GenBank/DDBJ databases">
        <authorList>
            <person name="Shimkets L."/>
            <person name="Ferriera S."/>
            <person name="Johnson J."/>
            <person name="Kravitz S."/>
            <person name="Beeson K."/>
            <person name="Sutton G."/>
            <person name="Rogers Y.-H."/>
            <person name="Friedman R."/>
            <person name="Frazier M."/>
            <person name="Venter J.C."/>
        </authorList>
    </citation>
    <scope>NUCLEOTIDE SEQUENCE [LARGE SCALE GENOMIC DNA]</scope>
    <source>
        <strain evidence="2 3">SIR-1</strain>
    </source>
</reference>
<dbReference type="eggNOG" id="COG5470">
    <property type="taxonomic scope" value="Bacteria"/>
</dbReference>